<comment type="caution">
    <text evidence="9">The sequence shown here is derived from an EMBL/GenBank/DDBJ whole genome shotgun (WGS) entry which is preliminary data.</text>
</comment>
<dbReference type="GO" id="GO:0022627">
    <property type="term" value="C:cytosolic small ribosomal subunit"/>
    <property type="evidence" value="ECO:0007669"/>
    <property type="project" value="TreeGrafter"/>
</dbReference>
<dbReference type="GO" id="GO:0003735">
    <property type="term" value="F:structural constituent of ribosome"/>
    <property type="evidence" value="ECO:0007669"/>
    <property type="project" value="InterPro"/>
</dbReference>
<keyword evidence="7 9" id="KW-0689">Ribosomal protein</keyword>
<dbReference type="PANTHER" id="PTHR12010:SF2">
    <property type="entry name" value="40S RIBOSOMAL PROTEIN S29"/>
    <property type="match status" value="1"/>
</dbReference>
<gene>
    <name evidence="9" type="ORF">F53441_10699</name>
</gene>
<dbReference type="GO" id="GO:0019843">
    <property type="term" value="F:rRNA binding"/>
    <property type="evidence" value="ECO:0007669"/>
    <property type="project" value="UniProtKB-KW"/>
</dbReference>
<comment type="cofactor">
    <cofactor evidence="1">
        <name>Zn(2+)</name>
        <dbReference type="ChEBI" id="CHEBI:29105"/>
    </cofactor>
</comment>
<sequence length="153" mass="17569">MSHESVWNSRPRNYGKGSRSCRVCKHKAGLIRKYDLNLCRQCFREKAKDIGFNKVSFDRARTPRPIKDNARSKETDPISSTVPINDHDTRFSRLRDGGNCWRAKYCVDGEDSQQNVKGLALKKHSEGGRLEQEFYGLLGSLRKIVRLTNILRG</sequence>
<dbReference type="InterPro" id="IPR018271">
    <property type="entry name" value="Ribosomal_uS14_CS"/>
</dbReference>
<evidence type="ECO:0000256" key="6">
    <source>
        <dbReference type="ARBA" id="ARBA00022884"/>
    </source>
</evidence>
<evidence type="ECO:0000256" key="4">
    <source>
        <dbReference type="ARBA" id="ARBA00022730"/>
    </source>
</evidence>
<evidence type="ECO:0000313" key="10">
    <source>
        <dbReference type="Proteomes" id="UP000605986"/>
    </source>
</evidence>
<keyword evidence="3" id="KW-0479">Metal-binding</keyword>
<dbReference type="OrthoDB" id="10252683at2759"/>
<dbReference type="GO" id="GO:0008270">
    <property type="term" value="F:zinc ion binding"/>
    <property type="evidence" value="ECO:0007669"/>
    <property type="project" value="InterPro"/>
</dbReference>
<dbReference type="EMBL" id="JAADJG010000511">
    <property type="protein sequence ID" value="KAF4445567.1"/>
    <property type="molecule type" value="Genomic_DNA"/>
</dbReference>
<dbReference type="FunFam" id="4.10.830.10:FF:000002">
    <property type="entry name" value="40S ribosomal protein S29"/>
    <property type="match status" value="1"/>
</dbReference>
<dbReference type="HAMAP" id="MF_01364_A">
    <property type="entry name" value="Ribosomal_uS14_2_A"/>
    <property type="match status" value="1"/>
</dbReference>
<protein>
    <submittedName>
        <fullName evidence="9">40s ribosomal protein s29</fullName>
    </submittedName>
</protein>
<comment type="similarity">
    <text evidence="2">Belongs to the universal ribosomal protein uS14 family.</text>
</comment>
<reference evidence="9" key="1">
    <citation type="submission" date="2020-01" db="EMBL/GenBank/DDBJ databases">
        <title>Identification and distribution of gene clusters putatively required for synthesis of sphingolipid metabolism inhibitors in phylogenetically diverse species of the filamentous fungus Fusarium.</title>
        <authorList>
            <person name="Kim H.-S."/>
            <person name="Busman M."/>
            <person name="Brown D.W."/>
            <person name="Divon H."/>
            <person name="Uhlig S."/>
            <person name="Proctor R.H."/>
        </authorList>
    </citation>
    <scope>NUCLEOTIDE SEQUENCE</scope>
    <source>
        <strain evidence="9">NRRL 53441</strain>
    </source>
</reference>
<keyword evidence="5" id="KW-0862">Zinc</keyword>
<keyword evidence="10" id="KW-1185">Reference proteome</keyword>
<evidence type="ECO:0000256" key="7">
    <source>
        <dbReference type="ARBA" id="ARBA00022980"/>
    </source>
</evidence>
<dbReference type="Gene3D" id="4.10.830.10">
    <property type="entry name" value="30s Ribosomal Protein S14, Chain N"/>
    <property type="match status" value="1"/>
</dbReference>
<evidence type="ECO:0000313" key="9">
    <source>
        <dbReference type="EMBL" id="KAF4445567.1"/>
    </source>
</evidence>
<dbReference type="PROSITE" id="PS00527">
    <property type="entry name" value="RIBOSOMAL_S14"/>
    <property type="match status" value="1"/>
</dbReference>
<evidence type="ECO:0000256" key="2">
    <source>
        <dbReference type="ARBA" id="ARBA00009083"/>
    </source>
</evidence>
<dbReference type="InterPro" id="IPR001209">
    <property type="entry name" value="Ribosomal_uS14"/>
</dbReference>
<dbReference type="AlphaFoldDB" id="A0A8H4K6D0"/>
<proteinExistence type="inferred from homology"/>
<evidence type="ECO:0000256" key="1">
    <source>
        <dbReference type="ARBA" id="ARBA00001947"/>
    </source>
</evidence>
<evidence type="ECO:0000256" key="3">
    <source>
        <dbReference type="ARBA" id="ARBA00022723"/>
    </source>
</evidence>
<keyword evidence="6" id="KW-0694">RNA-binding</keyword>
<dbReference type="InterPro" id="IPR023676">
    <property type="entry name" value="Ribosomal_uS14_arc"/>
</dbReference>
<dbReference type="InterPro" id="IPR039744">
    <property type="entry name" value="RIbosomal_uS14_euk_arc"/>
</dbReference>
<dbReference type="Pfam" id="PF00253">
    <property type="entry name" value="Ribosomal_S14"/>
    <property type="match status" value="1"/>
</dbReference>
<dbReference type="InterPro" id="IPR043140">
    <property type="entry name" value="Ribosomal_uS14_sf"/>
</dbReference>
<dbReference type="PANTHER" id="PTHR12010">
    <property type="entry name" value="40S RIBOSOMAL PROTEIN S29"/>
    <property type="match status" value="1"/>
</dbReference>
<keyword evidence="4" id="KW-0699">rRNA-binding</keyword>
<evidence type="ECO:0000256" key="5">
    <source>
        <dbReference type="ARBA" id="ARBA00022833"/>
    </source>
</evidence>
<dbReference type="Proteomes" id="UP000605986">
    <property type="component" value="Unassembled WGS sequence"/>
</dbReference>
<evidence type="ECO:0000256" key="8">
    <source>
        <dbReference type="ARBA" id="ARBA00023274"/>
    </source>
</evidence>
<keyword evidence="8" id="KW-0687">Ribonucleoprotein</keyword>
<dbReference type="NCBIfam" id="NF004424">
    <property type="entry name" value="PRK05766.1"/>
    <property type="match status" value="1"/>
</dbReference>
<dbReference type="GO" id="GO:0002181">
    <property type="term" value="P:cytoplasmic translation"/>
    <property type="evidence" value="ECO:0007669"/>
    <property type="project" value="TreeGrafter"/>
</dbReference>
<accession>A0A8H4K6D0</accession>
<name>A0A8H4K6D0_9HYPO</name>
<organism evidence="9 10">
    <name type="scientific">Fusarium austroafricanum</name>
    <dbReference type="NCBI Taxonomy" id="2364996"/>
    <lineage>
        <taxon>Eukaryota</taxon>
        <taxon>Fungi</taxon>
        <taxon>Dikarya</taxon>
        <taxon>Ascomycota</taxon>
        <taxon>Pezizomycotina</taxon>
        <taxon>Sordariomycetes</taxon>
        <taxon>Hypocreomycetidae</taxon>
        <taxon>Hypocreales</taxon>
        <taxon>Nectriaceae</taxon>
        <taxon>Fusarium</taxon>
        <taxon>Fusarium concolor species complex</taxon>
    </lineage>
</organism>